<organism evidence="3 4">
    <name type="scientific">Candidatus Sungiibacteriota bacterium</name>
    <dbReference type="NCBI Taxonomy" id="2750080"/>
    <lineage>
        <taxon>Bacteria</taxon>
        <taxon>Candidatus Sungiibacteriota</taxon>
    </lineage>
</organism>
<keyword evidence="2" id="KW-0663">Pyridoxal phosphate</keyword>
<dbReference type="InterPro" id="IPR002985">
    <property type="entry name" value="Arg_decrbxlase"/>
</dbReference>
<dbReference type="AlphaFoldDB" id="A0A932VS88"/>
<accession>A0A932VS88</accession>
<dbReference type="GO" id="GO:0006527">
    <property type="term" value="P:L-arginine catabolic process"/>
    <property type="evidence" value="ECO:0007669"/>
    <property type="project" value="InterPro"/>
</dbReference>
<dbReference type="Gene3D" id="2.40.37.10">
    <property type="entry name" value="Lyase, Ornithine Decarboxylase, Chain A, domain 1"/>
    <property type="match status" value="1"/>
</dbReference>
<evidence type="ECO:0000313" key="4">
    <source>
        <dbReference type="Proteomes" id="UP000753196"/>
    </source>
</evidence>
<dbReference type="PANTHER" id="PTHR43295">
    <property type="entry name" value="ARGININE DECARBOXYLASE"/>
    <property type="match status" value="1"/>
</dbReference>
<dbReference type="InterPro" id="IPR009006">
    <property type="entry name" value="Ala_racemase/Decarboxylase_C"/>
</dbReference>
<evidence type="ECO:0008006" key="5">
    <source>
        <dbReference type="Google" id="ProtNLM"/>
    </source>
</evidence>
<dbReference type="SUPFAM" id="SSF51419">
    <property type="entry name" value="PLP-binding barrel"/>
    <property type="match status" value="1"/>
</dbReference>
<dbReference type="EMBL" id="JACQCR010000027">
    <property type="protein sequence ID" value="MBI3630926.1"/>
    <property type="molecule type" value="Genomic_DNA"/>
</dbReference>
<reference evidence="3" key="1">
    <citation type="submission" date="2020-07" db="EMBL/GenBank/DDBJ databases">
        <title>Huge and variable diversity of episymbiotic CPR bacteria and DPANN archaea in groundwater ecosystems.</title>
        <authorList>
            <person name="He C.Y."/>
            <person name="Keren R."/>
            <person name="Whittaker M."/>
            <person name="Farag I.F."/>
            <person name="Doudna J."/>
            <person name="Cate J.H.D."/>
            <person name="Banfield J.F."/>
        </authorList>
    </citation>
    <scope>NUCLEOTIDE SEQUENCE</scope>
    <source>
        <strain evidence="3">NC_groundwater_973_Pr1_S-0.2um_54_13</strain>
    </source>
</reference>
<comment type="cofactor">
    <cofactor evidence="1">
        <name>pyridoxal 5'-phosphate</name>
        <dbReference type="ChEBI" id="CHEBI:597326"/>
    </cofactor>
</comment>
<sequence>MASRNQKKFWKLGRKECDTSVFDVNADAELVIREGNYQYNVHDLVRKFGSSLEIFLPFVVEERLNRLFNVFERHMKQTAYKGKFFYHYPMKVNQNREAVLPLVSEGAHLEVGSHNELTLVRKLWESDSVNTKSGFCATGRKPNPTWTSSIAWPSARCAWSRSLKTHPSLTNSRSL</sequence>
<dbReference type="Proteomes" id="UP000753196">
    <property type="component" value="Unassembled WGS sequence"/>
</dbReference>
<evidence type="ECO:0000313" key="3">
    <source>
        <dbReference type="EMBL" id="MBI3630926.1"/>
    </source>
</evidence>
<name>A0A932VS88_9BACT</name>
<protein>
    <recommendedName>
        <fullName evidence="5">Arginine decarboxylase</fullName>
    </recommendedName>
</protein>
<comment type="caution">
    <text evidence="3">The sequence shown here is derived from an EMBL/GenBank/DDBJ whole genome shotgun (WGS) entry which is preliminary data.</text>
</comment>
<proteinExistence type="predicted"/>
<feature type="non-terminal residue" evidence="3">
    <location>
        <position position="175"/>
    </location>
</feature>
<dbReference type="GO" id="GO:0008792">
    <property type="term" value="F:arginine decarboxylase activity"/>
    <property type="evidence" value="ECO:0007669"/>
    <property type="project" value="InterPro"/>
</dbReference>
<dbReference type="Gene3D" id="3.20.20.10">
    <property type="entry name" value="Alanine racemase"/>
    <property type="match status" value="1"/>
</dbReference>
<evidence type="ECO:0000256" key="1">
    <source>
        <dbReference type="ARBA" id="ARBA00001933"/>
    </source>
</evidence>
<dbReference type="PANTHER" id="PTHR43295:SF9">
    <property type="entry name" value="BIOSYNTHETIC ARGININE DECARBOXYLASE"/>
    <property type="match status" value="1"/>
</dbReference>
<gene>
    <name evidence="3" type="ORF">HY221_01135</name>
</gene>
<dbReference type="GO" id="GO:0008295">
    <property type="term" value="P:spermidine biosynthetic process"/>
    <property type="evidence" value="ECO:0007669"/>
    <property type="project" value="InterPro"/>
</dbReference>
<evidence type="ECO:0000256" key="2">
    <source>
        <dbReference type="ARBA" id="ARBA00022898"/>
    </source>
</evidence>
<dbReference type="InterPro" id="IPR029066">
    <property type="entry name" value="PLP-binding_barrel"/>
</dbReference>